<dbReference type="PANTHER" id="PTHR48420:SF1">
    <property type="entry name" value="NON-HAEM DIOXYGENASE N-TERMINAL DOMAIN-CONTAINING PROTEIN"/>
    <property type="match status" value="1"/>
</dbReference>
<dbReference type="Proteomes" id="UP000822688">
    <property type="component" value="Chromosome 10"/>
</dbReference>
<dbReference type="AlphaFoldDB" id="A0A8T0GPI3"/>
<organism evidence="1 2">
    <name type="scientific">Ceratodon purpureus</name>
    <name type="common">Fire moss</name>
    <name type="synonym">Dicranum purpureum</name>
    <dbReference type="NCBI Taxonomy" id="3225"/>
    <lineage>
        <taxon>Eukaryota</taxon>
        <taxon>Viridiplantae</taxon>
        <taxon>Streptophyta</taxon>
        <taxon>Embryophyta</taxon>
        <taxon>Bryophyta</taxon>
        <taxon>Bryophytina</taxon>
        <taxon>Bryopsida</taxon>
        <taxon>Dicranidae</taxon>
        <taxon>Pseudoditrichales</taxon>
        <taxon>Ditrichaceae</taxon>
        <taxon>Ceratodon</taxon>
    </lineage>
</organism>
<keyword evidence="2" id="KW-1185">Reference proteome</keyword>
<dbReference type="EMBL" id="CM026431">
    <property type="protein sequence ID" value="KAG0560497.1"/>
    <property type="molecule type" value="Genomic_DNA"/>
</dbReference>
<evidence type="ECO:0008006" key="3">
    <source>
        <dbReference type="Google" id="ProtNLM"/>
    </source>
</evidence>
<evidence type="ECO:0000313" key="2">
    <source>
        <dbReference type="Proteomes" id="UP000822688"/>
    </source>
</evidence>
<name>A0A8T0GPI3_CERPU</name>
<dbReference type="Gene3D" id="2.60.120.330">
    <property type="entry name" value="B-lactam Antibiotic, Isopenicillin N Synthase, Chain"/>
    <property type="match status" value="1"/>
</dbReference>
<protein>
    <recommendedName>
        <fullName evidence="3">Non-haem dioxygenase N-terminal domain-containing protein</fullName>
    </recommendedName>
</protein>
<evidence type="ECO:0000313" key="1">
    <source>
        <dbReference type="EMBL" id="KAG0560497.1"/>
    </source>
</evidence>
<gene>
    <name evidence="1" type="ORF">KC19_10G184400</name>
</gene>
<reference evidence="1" key="1">
    <citation type="submission" date="2020-06" db="EMBL/GenBank/DDBJ databases">
        <title>WGS assembly of Ceratodon purpureus strain R40.</title>
        <authorList>
            <person name="Carey S.B."/>
            <person name="Jenkins J."/>
            <person name="Shu S."/>
            <person name="Lovell J.T."/>
            <person name="Sreedasyam A."/>
            <person name="Maumus F."/>
            <person name="Tiley G.P."/>
            <person name="Fernandez-Pozo N."/>
            <person name="Barry K."/>
            <person name="Chen C."/>
            <person name="Wang M."/>
            <person name="Lipzen A."/>
            <person name="Daum C."/>
            <person name="Saski C.A."/>
            <person name="Payton A.C."/>
            <person name="Mcbreen J.C."/>
            <person name="Conrad R.E."/>
            <person name="Kollar L.M."/>
            <person name="Olsson S."/>
            <person name="Huttunen S."/>
            <person name="Landis J.B."/>
            <person name="Wickett N.J."/>
            <person name="Johnson M.G."/>
            <person name="Rensing S.A."/>
            <person name="Grimwood J."/>
            <person name="Schmutz J."/>
            <person name="Mcdaniel S.F."/>
        </authorList>
    </citation>
    <scope>NUCLEOTIDE SEQUENCE</scope>
    <source>
        <strain evidence="1">R40</strain>
    </source>
</reference>
<proteinExistence type="predicted"/>
<comment type="caution">
    <text evidence="1">The sequence shown here is derived from an EMBL/GenBank/DDBJ whole genome shotgun (WGS) entry which is preliminary data.</text>
</comment>
<sequence length="398" mass="44458">MEGLEDGGDLQQIRTTPPPVGRVITIPYADLLREDLDLSRELEAGFGLNSLGIVAISGVPKYSELRSRLLPLASRIAALSEESKKSLEDPASRFSFGWSHGKEMLKSGQPDIYKGSFYANPVVDVPTTEEILIERYPSYCRPNLWPREDLPELEPAFKELGHLILDVGLLLAHHCDKFVSARKSDYEQGKLVRMLQSSKCHKGRLLHYFPASSRDAEEREKEMASWCGWHFDHGSLTGLTCAMYMREVARVPNPDPQSGLYIRDRLGSIVKAVFAEEDIAYQMGEATEIHSGGLFRATLHCVQAACGETAVGVDRNTFALFMQPQWDEPLISPDSTEVIACALESLELSSALCSLNSSCLMMLTGFICIVPAVTEVCQLWRFYRGTSQQVLWRFMNQA</sequence>
<dbReference type="SUPFAM" id="SSF51197">
    <property type="entry name" value="Clavaminate synthase-like"/>
    <property type="match status" value="1"/>
</dbReference>
<accession>A0A8T0GPI3</accession>
<dbReference type="InterPro" id="IPR027443">
    <property type="entry name" value="IPNS-like_sf"/>
</dbReference>
<dbReference type="PANTHER" id="PTHR48420">
    <property type="entry name" value="NON-HAEM DIOXYGENASE N-TERMINAL DOMAIN-CONTAINING PROTEIN"/>
    <property type="match status" value="1"/>
</dbReference>